<dbReference type="Pfam" id="PF01904">
    <property type="entry name" value="DUF72"/>
    <property type="match status" value="1"/>
</dbReference>
<proteinExistence type="predicted"/>
<protein>
    <recommendedName>
        <fullName evidence="3">DUF72 domain-containing protein</fullName>
    </recommendedName>
</protein>
<name>A0A1G7BQI0_9FLAO</name>
<dbReference type="Gene3D" id="3.20.20.410">
    <property type="entry name" value="Protein of unknown function UPF0759"/>
    <property type="match status" value="1"/>
</dbReference>
<dbReference type="AlphaFoldDB" id="A0A1G7BQI0"/>
<dbReference type="SUPFAM" id="SSF117396">
    <property type="entry name" value="TM1631-like"/>
    <property type="match status" value="1"/>
</dbReference>
<dbReference type="Proteomes" id="UP000199109">
    <property type="component" value="Unassembled WGS sequence"/>
</dbReference>
<evidence type="ECO:0000313" key="1">
    <source>
        <dbReference type="EMBL" id="SDE29339.1"/>
    </source>
</evidence>
<dbReference type="STRING" id="641691.SAMN05421636_104254"/>
<accession>A0A1G7BQI0</accession>
<gene>
    <name evidence="1" type="ORF">SAMN05421636_104254</name>
</gene>
<dbReference type="PANTHER" id="PTHR30348:SF4">
    <property type="entry name" value="DUF72 DOMAIN-CONTAINING PROTEIN"/>
    <property type="match status" value="1"/>
</dbReference>
<evidence type="ECO:0000313" key="2">
    <source>
        <dbReference type="Proteomes" id="UP000199109"/>
    </source>
</evidence>
<evidence type="ECO:0008006" key="3">
    <source>
        <dbReference type="Google" id="ProtNLM"/>
    </source>
</evidence>
<keyword evidence="2" id="KW-1185">Reference proteome</keyword>
<dbReference type="InterPro" id="IPR002763">
    <property type="entry name" value="DUF72"/>
</dbReference>
<reference evidence="1 2" key="1">
    <citation type="submission" date="2016-10" db="EMBL/GenBank/DDBJ databases">
        <authorList>
            <person name="de Groot N.N."/>
        </authorList>
    </citation>
    <scope>NUCLEOTIDE SEQUENCE [LARGE SCALE GENOMIC DNA]</scope>
    <source>
        <strain evidence="1 2">DSM 23421</strain>
    </source>
</reference>
<dbReference type="InterPro" id="IPR036520">
    <property type="entry name" value="UPF0759_sf"/>
</dbReference>
<organism evidence="1 2">
    <name type="scientific">Pricia antarctica</name>
    <dbReference type="NCBI Taxonomy" id="641691"/>
    <lineage>
        <taxon>Bacteria</taxon>
        <taxon>Pseudomonadati</taxon>
        <taxon>Bacteroidota</taxon>
        <taxon>Flavobacteriia</taxon>
        <taxon>Flavobacteriales</taxon>
        <taxon>Flavobacteriaceae</taxon>
        <taxon>Pricia</taxon>
    </lineage>
</organism>
<dbReference type="PANTHER" id="PTHR30348">
    <property type="entry name" value="UNCHARACTERIZED PROTEIN YECE"/>
    <property type="match status" value="1"/>
</dbReference>
<dbReference type="EMBL" id="FNAO01000004">
    <property type="protein sequence ID" value="SDE29339.1"/>
    <property type="molecule type" value="Genomic_DNA"/>
</dbReference>
<sequence length="84" mass="9890">MKFGKVEQPELIDFSIPKDHPDTEVILSKHSGDQIFKVHVGCAKWNRQDLKNFYPRGTKNELEYYSSQFNSVELNATFYRMFSL</sequence>